<dbReference type="GO" id="GO:0003700">
    <property type="term" value="F:DNA-binding transcription factor activity"/>
    <property type="evidence" value="ECO:0007669"/>
    <property type="project" value="TreeGrafter"/>
</dbReference>
<evidence type="ECO:0000313" key="4">
    <source>
        <dbReference type="Proteomes" id="UP000254712"/>
    </source>
</evidence>
<dbReference type="PANTHER" id="PTHR30537:SF31">
    <property type="entry name" value="TRANSCRIPTIONAL REGULATOR, LYSR FAMILY"/>
    <property type="match status" value="1"/>
</dbReference>
<dbReference type="Gene3D" id="3.40.190.290">
    <property type="match status" value="1"/>
</dbReference>
<dbReference type="InterPro" id="IPR005119">
    <property type="entry name" value="LysR_subst-bd"/>
</dbReference>
<gene>
    <name evidence="3" type="primary">dmlR_7</name>
    <name evidence="3" type="ORF">NCTC8261_04721</name>
</gene>
<feature type="domain" description="LysR substrate-binding" evidence="2">
    <location>
        <begin position="44"/>
        <end position="250"/>
    </location>
</feature>
<reference evidence="3 4" key="1">
    <citation type="submission" date="2018-06" db="EMBL/GenBank/DDBJ databases">
        <authorList>
            <consortium name="Pathogen Informatics"/>
            <person name="Doyle S."/>
        </authorList>
    </citation>
    <scope>NUCLEOTIDE SEQUENCE [LARGE SCALE GENOMIC DNA]</scope>
    <source>
        <strain evidence="3 4">NCTC8261</strain>
    </source>
</reference>
<sequence length="256" mass="28607">MRLIQRTTRQFNVTEVGQTFYEHCKAMLVEAQAAQDAIAALQVEPRGIVKLTCPVTLLHVHIGPMLAKFMARYPDVSLQLEATNRRVDVVGEGVDVAIRVRPRPFEDSDLVMRVLADRGHRLFASPDLIARMGIPSAPAELSHWPGLSLASGKHIHRWELYGPQGARAEVHFTPRMITTDMLALREAAMAGVGLVQLPVLMVKEQLAAGELVAVLEEWEPRREVIHAVFPSRRGLLPSVRALVDFLTEEYARMVEE</sequence>
<dbReference type="Pfam" id="PF03466">
    <property type="entry name" value="LysR_substrate"/>
    <property type="match status" value="1"/>
</dbReference>
<evidence type="ECO:0000259" key="2">
    <source>
        <dbReference type="Pfam" id="PF03466"/>
    </source>
</evidence>
<name>A0A379WWB0_SALET</name>
<dbReference type="EMBL" id="UGXT01000002">
    <property type="protein sequence ID" value="SUH38395.1"/>
    <property type="molecule type" value="Genomic_DNA"/>
</dbReference>
<dbReference type="InterPro" id="IPR058163">
    <property type="entry name" value="LysR-type_TF_proteobact-type"/>
</dbReference>
<dbReference type="GO" id="GO:0043565">
    <property type="term" value="F:sequence-specific DNA binding"/>
    <property type="evidence" value="ECO:0007669"/>
    <property type="project" value="TreeGrafter"/>
</dbReference>
<accession>A0A379WWB0</accession>
<comment type="similarity">
    <text evidence="1">Belongs to the LysR transcriptional regulatory family.</text>
</comment>
<dbReference type="AlphaFoldDB" id="A0A379WWB0"/>
<dbReference type="Proteomes" id="UP000254712">
    <property type="component" value="Unassembled WGS sequence"/>
</dbReference>
<dbReference type="PANTHER" id="PTHR30537">
    <property type="entry name" value="HTH-TYPE TRANSCRIPTIONAL REGULATOR"/>
    <property type="match status" value="1"/>
</dbReference>
<dbReference type="FunFam" id="3.40.190.290:FF:000011">
    <property type="entry name" value="LysR family transcriptional regulator"/>
    <property type="match status" value="1"/>
</dbReference>
<proteinExistence type="inferred from homology"/>
<protein>
    <submittedName>
        <fullName evidence="3">LysR family transcriptional regulator</fullName>
    </submittedName>
</protein>
<evidence type="ECO:0000313" key="3">
    <source>
        <dbReference type="EMBL" id="SUH38395.1"/>
    </source>
</evidence>
<dbReference type="NCBIfam" id="NF011573">
    <property type="entry name" value="PRK14997.1"/>
    <property type="match status" value="1"/>
</dbReference>
<dbReference type="SUPFAM" id="SSF53850">
    <property type="entry name" value="Periplasmic binding protein-like II"/>
    <property type="match status" value="1"/>
</dbReference>
<dbReference type="CDD" id="cd08473">
    <property type="entry name" value="PBP2_CrgA_like_4"/>
    <property type="match status" value="1"/>
</dbReference>
<evidence type="ECO:0000256" key="1">
    <source>
        <dbReference type="ARBA" id="ARBA00009437"/>
    </source>
</evidence>
<dbReference type="GO" id="GO:0006351">
    <property type="term" value="P:DNA-templated transcription"/>
    <property type="evidence" value="ECO:0007669"/>
    <property type="project" value="TreeGrafter"/>
</dbReference>
<organism evidence="3 4">
    <name type="scientific">Salmonella enterica I</name>
    <dbReference type="NCBI Taxonomy" id="59201"/>
    <lineage>
        <taxon>Bacteria</taxon>
        <taxon>Pseudomonadati</taxon>
        <taxon>Pseudomonadota</taxon>
        <taxon>Gammaproteobacteria</taxon>
        <taxon>Enterobacterales</taxon>
        <taxon>Enterobacteriaceae</taxon>
        <taxon>Salmonella</taxon>
    </lineage>
</organism>